<sequence>MNDNNKEHLIPAYEKMMTRVEQTQKTATTKKSLRQHIESATEAAVQLEELTREEAERIGDYLRRDLHNAAEFIVTTERALADWMRFDLTLIEQPLLNMFSLMVDQTQLELENLAESARLATEWNSGEIVGLGTLYCENCNHALHFHQPDYIPACPNCGATQFRREINENEAE</sequence>
<dbReference type="InterPro" id="IPR009912">
    <property type="entry name" value="DUF1451"/>
</dbReference>
<organism evidence="1 2">
    <name type="scientific">Candidatus Thiomargarita nelsonii</name>
    <dbReference type="NCBI Taxonomy" id="1003181"/>
    <lineage>
        <taxon>Bacteria</taxon>
        <taxon>Pseudomonadati</taxon>
        <taxon>Pseudomonadota</taxon>
        <taxon>Gammaproteobacteria</taxon>
        <taxon>Thiotrichales</taxon>
        <taxon>Thiotrichaceae</taxon>
        <taxon>Thiomargarita</taxon>
    </lineage>
</organism>
<accession>A0A0A6RQN6</accession>
<dbReference type="AlphaFoldDB" id="A0A0A6RQN6"/>
<gene>
    <name evidence="1" type="ORF">PN36_18855</name>
</gene>
<proteinExistence type="predicted"/>
<protein>
    <recommendedName>
        <fullName evidence="3">Zinc ribbon-containing protein</fullName>
    </recommendedName>
</protein>
<evidence type="ECO:0008006" key="3">
    <source>
        <dbReference type="Google" id="ProtNLM"/>
    </source>
</evidence>
<keyword evidence="2" id="KW-1185">Reference proteome</keyword>
<dbReference type="EMBL" id="JSZA02000076">
    <property type="protein sequence ID" value="KHD06191.1"/>
    <property type="molecule type" value="Genomic_DNA"/>
</dbReference>
<reference evidence="1 2" key="1">
    <citation type="journal article" date="2016" name="Front. Microbiol.">
        <title>Single-Cell (Meta-)Genomics of a Dimorphic Candidatus Thiomargarita nelsonii Reveals Genomic Plasticity.</title>
        <authorList>
            <person name="Flood B.E."/>
            <person name="Fliss P."/>
            <person name="Jones D.S."/>
            <person name="Dick G.J."/>
            <person name="Jain S."/>
            <person name="Kaster A.K."/>
            <person name="Winkel M."/>
            <person name="Mussmann M."/>
            <person name="Bailey J."/>
        </authorList>
    </citation>
    <scope>NUCLEOTIDE SEQUENCE [LARGE SCALE GENOMIC DNA]</scope>
    <source>
        <strain evidence="1">Hydrate Ridge</strain>
    </source>
</reference>
<comment type="caution">
    <text evidence="1">The sequence shown here is derived from an EMBL/GenBank/DDBJ whole genome shotgun (WGS) entry which is preliminary data.</text>
</comment>
<evidence type="ECO:0000313" key="2">
    <source>
        <dbReference type="Proteomes" id="UP000030428"/>
    </source>
</evidence>
<dbReference type="Proteomes" id="UP000030428">
    <property type="component" value="Unassembled WGS sequence"/>
</dbReference>
<name>A0A0A6RQN6_9GAMM</name>
<evidence type="ECO:0000313" key="1">
    <source>
        <dbReference type="EMBL" id="KHD06191.1"/>
    </source>
</evidence>
<dbReference type="Pfam" id="PF07295">
    <property type="entry name" value="DUF1451"/>
    <property type="match status" value="1"/>
</dbReference>